<evidence type="ECO:0000256" key="3">
    <source>
        <dbReference type="ARBA" id="ARBA00022801"/>
    </source>
</evidence>
<evidence type="ECO:0000256" key="4">
    <source>
        <dbReference type="PIRSR" id="PIRSR601461-1"/>
    </source>
</evidence>
<dbReference type="PANTHER" id="PTHR47966:SF51">
    <property type="entry name" value="BETA-SITE APP-CLEAVING ENZYME, ISOFORM A-RELATED"/>
    <property type="match status" value="1"/>
</dbReference>
<feature type="domain" description="Peptidase A1" evidence="6">
    <location>
        <begin position="47"/>
        <end position="357"/>
    </location>
</feature>
<feature type="signal peptide" evidence="5">
    <location>
        <begin position="1"/>
        <end position="16"/>
    </location>
</feature>
<dbReference type="PROSITE" id="PS51767">
    <property type="entry name" value="PEPTIDASE_A1"/>
    <property type="match status" value="1"/>
</dbReference>
<evidence type="ECO:0000313" key="7">
    <source>
        <dbReference type="EMBL" id="CAD8062311.1"/>
    </source>
</evidence>
<dbReference type="InterPro" id="IPR033121">
    <property type="entry name" value="PEPTIDASE_A1"/>
</dbReference>
<dbReference type="FunFam" id="2.40.70.10:FF:000198">
    <property type="entry name" value="Uncharacterized protein"/>
    <property type="match status" value="1"/>
</dbReference>
<dbReference type="GO" id="GO:0004190">
    <property type="term" value="F:aspartic-type endopeptidase activity"/>
    <property type="evidence" value="ECO:0007669"/>
    <property type="project" value="UniProtKB-KW"/>
</dbReference>
<keyword evidence="2" id="KW-0064">Aspartyl protease</keyword>
<dbReference type="OMA" id="CDISTRY"/>
<gene>
    <name evidence="7" type="ORF">PPRIM_AZ9-3.1.T0330073</name>
</gene>
<keyword evidence="3" id="KW-0378">Hydrolase</keyword>
<evidence type="ECO:0000259" key="6">
    <source>
        <dbReference type="PROSITE" id="PS51767"/>
    </source>
</evidence>
<dbReference type="AlphaFoldDB" id="A0A8S1L6G2"/>
<protein>
    <recommendedName>
        <fullName evidence="6">Peptidase A1 domain-containing protein</fullName>
    </recommendedName>
</protein>
<dbReference type="EMBL" id="CAJJDM010000032">
    <property type="protein sequence ID" value="CAD8062311.1"/>
    <property type="molecule type" value="Genomic_DNA"/>
</dbReference>
<dbReference type="CDD" id="cd05471">
    <property type="entry name" value="pepsin_like"/>
    <property type="match status" value="1"/>
</dbReference>
<evidence type="ECO:0000313" key="8">
    <source>
        <dbReference type="Proteomes" id="UP000688137"/>
    </source>
</evidence>
<evidence type="ECO:0000256" key="2">
    <source>
        <dbReference type="ARBA" id="ARBA00022750"/>
    </source>
</evidence>
<feature type="active site" evidence="4">
    <location>
        <position position="242"/>
    </location>
</feature>
<keyword evidence="5" id="KW-0732">Signal</keyword>
<feature type="active site" evidence="4">
    <location>
        <position position="65"/>
    </location>
</feature>
<dbReference type="Proteomes" id="UP000688137">
    <property type="component" value="Unassembled WGS sequence"/>
</dbReference>
<keyword evidence="8" id="KW-1185">Reference proteome</keyword>
<dbReference type="GO" id="GO:0006508">
    <property type="term" value="P:proteolysis"/>
    <property type="evidence" value="ECO:0007669"/>
    <property type="project" value="UniProtKB-KW"/>
</dbReference>
<keyword evidence="1" id="KW-0645">Protease</keyword>
<feature type="chain" id="PRO_5035830603" description="Peptidase A1 domain-containing protein" evidence="5">
    <location>
        <begin position="17"/>
        <end position="380"/>
    </location>
</feature>
<dbReference type="PANTHER" id="PTHR47966">
    <property type="entry name" value="BETA-SITE APP-CLEAVING ENZYME, ISOFORM A-RELATED"/>
    <property type="match status" value="1"/>
</dbReference>
<evidence type="ECO:0000256" key="1">
    <source>
        <dbReference type="ARBA" id="ARBA00022670"/>
    </source>
</evidence>
<proteinExistence type="predicted"/>
<dbReference type="FunFam" id="2.40.70.10:FF:000167">
    <property type="entry name" value="Uncharacterized protein"/>
    <property type="match status" value="1"/>
</dbReference>
<reference evidence="7" key="1">
    <citation type="submission" date="2021-01" db="EMBL/GenBank/DDBJ databases">
        <authorList>
            <consortium name="Genoscope - CEA"/>
            <person name="William W."/>
        </authorList>
    </citation>
    <scope>NUCLEOTIDE SEQUENCE</scope>
</reference>
<accession>A0A8S1L6G2</accession>
<comment type="caution">
    <text evidence="7">The sequence shown here is derived from an EMBL/GenBank/DDBJ whole genome shotgun (WGS) entry which is preliminary data.</text>
</comment>
<dbReference type="InterPro" id="IPR001461">
    <property type="entry name" value="Aspartic_peptidase_A1"/>
</dbReference>
<dbReference type="Pfam" id="PF00026">
    <property type="entry name" value="Asp"/>
    <property type="match status" value="1"/>
</dbReference>
<evidence type="ECO:0000256" key="5">
    <source>
        <dbReference type="SAM" id="SignalP"/>
    </source>
</evidence>
<name>A0A8S1L6G2_PARPR</name>
<dbReference type="InterPro" id="IPR034164">
    <property type="entry name" value="Pepsin-like_dom"/>
</dbReference>
<sequence>MQKLILITSLVVSIFGENTNYAQTNWNTVQGTLSMNSTLENYEQTLWLVYISIGVPAQNFTVQIDTGSNILWVPYTDCSRCDISTRYNPNGQEYFQPNGSTYYQAYGSGECSGYVATDIVSIQDTVINTTFAMMFATMEQGFAFPTVMDGIMGISNNQSFTNIFQTSFNAGQIPTELYGLVLNQSPLESYLIFGDIDPNLMSQVQWVIPNDIYRWKLFINSFTINGKDYSSLMGSVQSAILDSGTTDLLVTESLYGVLLQDYLIPAGCFMSGGIYCPCQSTADSLAYLPNITVSFNVVNVTIPFFNLLQGYYVAASGDVCQVMMSYLSGPPFMVFGDPALLSIIPIFNKTANQIGIIGGVPNGIPNGDYPGNDEIDEAEG</sequence>
<organism evidence="7 8">
    <name type="scientific">Paramecium primaurelia</name>
    <dbReference type="NCBI Taxonomy" id="5886"/>
    <lineage>
        <taxon>Eukaryota</taxon>
        <taxon>Sar</taxon>
        <taxon>Alveolata</taxon>
        <taxon>Ciliophora</taxon>
        <taxon>Intramacronucleata</taxon>
        <taxon>Oligohymenophorea</taxon>
        <taxon>Peniculida</taxon>
        <taxon>Parameciidae</taxon>
        <taxon>Paramecium</taxon>
    </lineage>
</organism>